<feature type="transmembrane region" description="Helical" evidence="6">
    <location>
        <begin position="61"/>
        <end position="85"/>
    </location>
</feature>
<dbReference type="PANTHER" id="PTHR43124">
    <property type="entry name" value="PURINE EFFLUX PUMP PBUE"/>
    <property type="match status" value="1"/>
</dbReference>
<dbReference type="Proteomes" id="UP000321424">
    <property type="component" value="Unassembled WGS sequence"/>
</dbReference>
<evidence type="ECO:0000313" key="9">
    <source>
        <dbReference type="Proteomes" id="UP000321424"/>
    </source>
</evidence>
<dbReference type="RefSeq" id="WP_147136525.1">
    <property type="nucleotide sequence ID" value="NZ_BJXA01000040.1"/>
</dbReference>
<gene>
    <name evidence="8" type="ORF">NN4_52470</name>
</gene>
<keyword evidence="5 6" id="KW-0472">Membrane</keyword>
<evidence type="ECO:0000256" key="3">
    <source>
        <dbReference type="ARBA" id="ARBA00022692"/>
    </source>
</evidence>
<comment type="caution">
    <text evidence="8">The sequence shown here is derived from an EMBL/GenBank/DDBJ whole genome shotgun (WGS) entry which is preliminary data.</text>
</comment>
<name>A0A511MKS4_9NOCA</name>
<dbReference type="PANTHER" id="PTHR43124:SF3">
    <property type="entry name" value="CHLORAMPHENICOL EFFLUX PUMP RV0191"/>
    <property type="match status" value="1"/>
</dbReference>
<evidence type="ECO:0000259" key="7">
    <source>
        <dbReference type="PROSITE" id="PS50850"/>
    </source>
</evidence>
<dbReference type="PROSITE" id="PS50850">
    <property type="entry name" value="MFS"/>
    <property type="match status" value="1"/>
</dbReference>
<feature type="transmembrane region" description="Helical" evidence="6">
    <location>
        <begin position="92"/>
        <end position="112"/>
    </location>
</feature>
<feature type="transmembrane region" description="Helical" evidence="6">
    <location>
        <begin position="291"/>
        <end position="311"/>
    </location>
</feature>
<dbReference type="AlphaFoldDB" id="A0A511MKS4"/>
<feature type="transmembrane region" description="Helical" evidence="6">
    <location>
        <begin position="29"/>
        <end position="49"/>
    </location>
</feature>
<feature type="transmembrane region" description="Helical" evidence="6">
    <location>
        <begin position="118"/>
        <end position="139"/>
    </location>
</feature>
<feature type="transmembrane region" description="Helical" evidence="6">
    <location>
        <begin position="317"/>
        <end position="335"/>
    </location>
</feature>
<proteinExistence type="predicted"/>
<accession>A0A511MKS4</accession>
<dbReference type="InterPro" id="IPR050189">
    <property type="entry name" value="MFS_Efflux_Transporters"/>
</dbReference>
<dbReference type="InterPro" id="IPR011701">
    <property type="entry name" value="MFS"/>
</dbReference>
<sequence>MSIETRTEPRRSLHPAVAAEPPTPWAQHILLYAAFFLMGAEMYLVAPMLPEIAQSLHASVAASATIVTAYVLVYAVAGPPFGILADRYPRRWSILLGSLVFMLGNLACAAASSLPMLVVGRGITGLGAAIAAPAIWAYLAERTPQHRRGRVISLGASVYSLGQVLGVPLGAALASLTSWRWPFLAVGVLMIATSAVLYARLDHTPATGTARGFSALLAPWAQPRISLGLIATLLLQAGRLGAYTFVGVIFAQRFGFSLNALGLVGLLVGAGSLVGSLSTGTILDHLHRRKISGVWVSVVAAAAFAPCAAVALSTQHVLVALAALTLWCVFGGAFYSSQQAYLSSADPTQRASVVAWNNSMMNAGIAIGTTLLGTLTAGSAAFAGLTGALGITAALVAAALLVLLRKDRQPA</sequence>
<evidence type="ECO:0000256" key="2">
    <source>
        <dbReference type="ARBA" id="ARBA00022475"/>
    </source>
</evidence>
<dbReference type="GO" id="GO:0022857">
    <property type="term" value="F:transmembrane transporter activity"/>
    <property type="evidence" value="ECO:0007669"/>
    <property type="project" value="InterPro"/>
</dbReference>
<evidence type="ECO:0000256" key="1">
    <source>
        <dbReference type="ARBA" id="ARBA00004651"/>
    </source>
</evidence>
<dbReference type="OrthoDB" id="4571168at2"/>
<evidence type="ECO:0000256" key="6">
    <source>
        <dbReference type="SAM" id="Phobius"/>
    </source>
</evidence>
<feature type="transmembrane region" description="Helical" evidence="6">
    <location>
        <begin position="256"/>
        <end position="279"/>
    </location>
</feature>
<comment type="subcellular location">
    <subcellularLocation>
        <location evidence="1">Cell membrane</location>
        <topology evidence="1">Multi-pass membrane protein</topology>
    </subcellularLocation>
</comment>
<dbReference type="InterPro" id="IPR020846">
    <property type="entry name" value="MFS_dom"/>
</dbReference>
<dbReference type="SUPFAM" id="SSF103473">
    <property type="entry name" value="MFS general substrate transporter"/>
    <property type="match status" value="1"/>
</dbReference>
<protein>
    <submittedName>
        <fullName evidence="8">Multidrug resistance protein</fullName>
    </submittedName>
</protein>
<feature type="transmembrane region" description="Helical" evidence="6">
    <location>
        <begin position="227"/>
        <end position="250"/>
    </location>
</feature>
<organism evidence="8 9">
    <name type="scientific">Nocardia ninae NBRC 108245</name>
    <dbReference type="NCBI Taxonomy" id="1210091"/>
    <lineage>
        <taxon>Bacteria</taxon>
        <taxon>Bacillati</taxon>
        <taxon>Actinomycetota</taxon>
        <taxon>Actinomycetes</taxon>
        <taxon>Mycobacteriales</taxon>
        <taxon>Nocardiaceae</taxon>
        <taxon>Nocardia</taxon>
    </lineage>
</organism>
<dbReference type="Gene3D" id="1.20.1250.20">
    <property type="entry name" value="MFS general substrate transporter like domains"/>
    <property type="match status" value="1"/>
</dbReference>
<dbReference type="CDD" id="cd17324">
    <property type="entry name" value="MFS_NepI_like"/>
    <property type="match status" value="1"/>
</dbReference>
<feature type="domain" description="Major facilitator superfamily (MFS) profile" evidence="7">
    <location>
        <begin position="27"/>
        <end position="411"/>
    </location>
</feature>
<keyword evidence="2" id="KW-1003">Cell membrane</keyword>
<dbReference type="GO" id="GO:0005886">
    <property type="term" value="C:plasma membrane"/>
    <property type="evidence" value="ECO:0007669"/>
    <property type="project" value="UniProtKB-SubCell"/>
</dbReference>
<reference evidence="8 9" key="1">
    <citation type="submission" date="2019-07" db="EMBL/GenBank/DDBJ databases">
        <title>Whole genome shotgun sequence of Nocardia ninae NBRC 108245.</title>
        <authorList>
            <person name="Hosoyama A."/>
            <person name="Uohara A."/>
            <person name="Ohji S."/>
            <person name="Ichikawa N."/>
        </authorList>
    </citation>
    <scope>NUCLEOTIDE SEQUENCE [LARGE SCALE GENOMIC DNA]</scope>
    <source>
        <strain evidence="8 9">NBRC 108245</strain>
    </source>
</reference>
<keyword evidence="4 6" id="KW-1133">Transmembrane helix</keyword>
<evidence type="ECO:0000313" key="8">
    <source>
        <dbReference type="EMBL" id="GEM40728.1"/>
    </source>
</evidence>
<feature type="transmembrane region" description="Helical" evidence="6">
    <location>
        <begin position="151"/>
        <end position="175"/>
    </location>
</feature>
<keyword evidence="9" id="KW-1185">Reference proteome</keyword>
<feature type="transmembrane region" description="Helical" evidence="6">
    <location>
        <begin position="181"/>
        <end position="201"/>
    </location>
</feature>
<keyword evidence="3 6" id="KW-0812">Transmembrane</keyword>
<evidence type="ECO:0000256" key="5">
    <source>
        <dbReference type="ARBA" id="ARBA00023136"/>
    </source>
</evidence>
<dbReference type="Pfam" id="PF07690">
    <property type="entry name" value="MFS_1"/>
    <property type="match status" value="1"/>
</dbReference>
<evidence type="ECO:0000256" key="4">
    <source>
        <dbReference type="ARBA" id="ARBA00022989"/>
    </source>
</evidence>
<dbReference type="InterPro" id="IPR036259">
    <property type="entry name" value="MFS_trans_sf"/>
</dbReference>
<feature type="transmembrane region" description="Helical" evidence="6">
    <location>
        <begin position="355"/>
        <end position="375"/>
    </location>
</feature>
<dbReference type="EMBL" id="BJXA01000040">
    <property type="protein sequence ID" value="GEM40728.1"/>
    <property type="molecule type" value="Genomic_DNA"/>
</dbReference>
<feature type="transmembrane region" description="Helical" evidence="6">
    <location>
        <begin position="381"/>
        <end position="404"/>
    </location>
</feature>